<organism evidence="1 2">
    <name type="scientific">Kibdelosporangium lantanae</name>
    <dbReference type="NCBI Taxonomy" id="1497396"/>
    <lineage>
        <taxon>Bacteria</taxon>
        <taxon>Bacillati</taxon>
        <taxon>Actinomycetota</taxon>
        <taxon>Actinomycetes</taxon>
        <taxon>Pseudonocardiales</taxon>
        <taxon>Pseudonocardiaceae</taxon>
        <taxon>Kibdelosporangium</taxon>
    </lineage>
</organism>
<dbReference type="Proteomes" id="UP001597045">
    <property type="component" value="Unassembled WGS sequence"/>
</dbReference>
<dbReference type="EMBL" id="JBHTIS010000159">
    <property type="protein sequence ID" value="MFD1044916.1"/>
    <property type="molecule type" value="Genomic_DNA"/>
</dbReference>
<proteinExistence type="predicted"/>
<comment type="caution">
    <text evidence="1">The sequence shown here is derived from an EMBL/GenBank/DDBJ whole genome shotgun (WGS) entry which is preliminary data.</text>
</comment>
<gene>
    <name evidence="1" type="ORF">ACFQ1S_04545</name>
</gene>
<sequence>MIRITRGRGRFQWVVPRSPLLPTRWGLPFGVALAGGLAAGFPAVALLVMIVVVDVAAMVTTVPAVLA</sequence>
<evidence type="ECO:0000313" key="1">
    <source>
        <dbReference type="EMBL" id="MFD1044916.1"/>
    </source>
</evidence>
<reference evidence="2" key="1">
    <citation type="journal article" date="2019" name="Int. J. Syst. Evol. Microbiol.">
        <title>The Global Catalogue of Microorganisms (GCM) 10K type strain sequencing project: providing services to taxonomists for standard genome sequencing and annotation.</title>
        <authorList>
            <consortium name="The Broad Institute Genomics Platform"/>
            <consortium name="The Broad Institute Genome Sequencing Center for Infectious Disease"/>
            <person name="Wu L."/>
            <person name="Ma J."/>
        </authorList>
    </citation>
    <scope>NUCLEOTIDE SEQUENCE [LARGE SCALE GENOMIC DNA]</scope>
    <source>
        <strain evidence="2">JCM 31486</strain>
    </source>
</reference>
<name>A0ABW3M2K7_9PSEU</name>
<protein>
    <submittedName>
        <fullName evidence="1">Uncharacterized protein</fullName>
    </submittedName>
</protein>
<accession>A0ABW3M2K7</accession>
<feature type="non-terminal residue" evidence="1">
    <location>
        <position position="67"/>
    </location>
</feature>
<keyword evidence="2" id="KW-1185">Reference proteome</keyword>
<evidence type="ECO:0000313" key="2">
    <source>
        <dbReference type="Proteomes" id="UP001597045"/>
    </source>
</evidence>